<evidence type="ECO:0008006" key="3">
    <source>
        <dbReference type="Google" id="ProtNLM"/>
    </source>
</evidence>
<dbReference type="KEGG" id="sfd:USDA257_c33740"/>
<dbReference type="eggNOG" id="ENOG50317Q6">
    <property type="taxonomic scope" value="Bacteria"/>
</dbReference>
<dbReference type="AlphaFoldDB" id="I3X7S9"/>
<evidence type="ECO:0000313" key="2">
    <source>
        <dbReference type="Proteomes" id="UP000006180"/>
    </source>
</evidence>
<reference evidence="1 2" key="1">
    <citation type="journal article" date="2012" name="J. Bacteriol.">
        <title>Complete genome sequence of the broad-host-range strain Sinorhizobium fredii USDA257.</title>
        <authorList>
            <person name="Schuldes J."/>
            <person name="Rodriguez Orbegoso M."/>
            <person name="Schmeisser C."/>
            <person name="Krishnan H.B."/>
            <person name="Daniel R."/>
            <person name="Streit W.R."/>
        </authorList>
    </citation>
    <scope>NUCLEOTIDE SEQUENCE [LARGE SCALE GENOMIC DNA]</scope>
    <source>
        <strain evidence="1 2">USDA 257</strain>
    </source>
</reference>
<protein>
    <recommendedName>
        <fullName evidence="3">Porin</fullName>
    </recommendedName>
</protein>
<gene>
    <name evidence="1" type="ORF">USDA257_c33740</name>
</gene>
<dbReference type="EMBL" id="CP003563">
    <property type="protein sequence ID" value="AFL51935.1"/>
    <property type="molecule type" value="Genomic_DNA"/>
</dbReference>
<sequence length="170" mass="18323">MRLPGRWDATAGAEISMRAAPSGKLDPPDAPFRLWGLLSRKRGHPAAARSTQINMDFNALSGVGNIGLGTARTWIVTPALDAEVRRNLSLQCNAYENHCRGPSLTQSARVIAPATRTSVVVHSHISDDGLSGLSRIGVEQKVGNLQFGAAVVDPLLAPRSVFDVRYSLRW</sequence>
<name>I3X7S9_SINF2</name>
<proteinExistence type="predicted"/>
<evidence type="ECO:0000313" key="1">
    <source>
        <dbReference type="EMBL" id="AFL51935.1"/>
    </source>
</evidence>
<dbReference type="Proteomes" id="UP000006180">
    <property type="component" value="Chromosome"/>
</dbReference>
<organism evidence="1 2">
    <name type="scientific">Sinorhizobium fredii (strain USDA 257)</name>
    <dbReference type="NCBI Taxonomy" id="1185652"/>
    <lineage>
        <taxon>Bacteria</taxon>
        <taxon>Pseudomonadati</taxon>
        <taxon>Pseudomonadota</taxon>
        <taxon>Alphaproteobacteria</taxon>
        <taxon>Hyphomicrobiales</taxon>
        <taxon>Rhizobiaceae</taxon>
        <taxon>Sinorhizobium/Ensifer group</taxon>
        <taxon>Sinorhizobium</taxon>
    </lineage>
</organism>
<accession>I3X7S9</accession>
<dbReference type="HOGENOM" id="CLU_089872_1_0_5"/>
<dbReference type="PATRIC" id="fig|1185652.3.peg.3506"/>